<dbReference type="PANTHER" id="PTHR33204:SF18">
    <property type="entry name" value="TRANSCRIPTIONAL REGULATORY PROTEIN"/>
    <property type="match status" value="1"/>
</dbReference>
<evidence type="ECO:0000313" key="5">
    <source>
        <dbReference type="EMBL" id="MBW8482894.1"/>
    </source>
</evidence>
<dbReference type="Proteomes" id="UP000774570">
    <property type="component" value="Unassembled WGS sequence"/>
</dbReference>
<evidence type="ECO:0000256" key="3">
    <source>
        <dbReference type="ARBA" id="ARBA00023163"/>
    </source>
</evidence>
<keyword evidence="3" id="KW-0804">Transcription</keyword>
<name>A0ABS7FR78_9ACTN</name>
<dbReference type="PROSITE" id="PS51118">
    <property type="entry name" value="HTH_HXLR"/>
    <property type="match status" value="1"/>
</dbReference>
<feature type="domain" description="HTH hxlR-type" evidence="4">
    <location>
        <begin position="24"/>
        <end position="122"/>
    </location>
</feature>
<dbReference type="Gene3D" id="1.10.10.10">
    <property type="entry name" value="Winged helix-like DNA-binding domain superfamily/Winged helix DNA-binding domain"/>
    <property type="match status" value="1"/>
</dbReference>
<dbReference type="RefSeq" id="WP_220165761.1">
    <property type="nucleotide sequence ID" value="NZ_JAIBOA010000006.1"/>
</dbReference>
<evidence type="ECO:0000259" key="4">
    <source>
        <dbReference type="PROSITE" id="PS51118"/>
    </source>
</evidence>
<dbReference type="EMBL" id="JAIBOA010000006">
    <property type="protein sequence ID" value="MBW8482894.1"/>
    <property type="molecule type" value="Genomic_DNA"/>
</dbReference>
<accession>A0ABS7FR78</accession>
<organism evidence="5 6">
    <name type="scientific">Actinomadura parmotrematis</name>
    <dbReference type="NCBI Taxonomy" id="2864039"/>
    <lineage>
        <taxon>Bacteria</taxon>
        <taxon>Bacillati</taxon>
        <taxon>Actinomycetota</taxon>
        <taxon>Actinomycetes</taxon>
        <taxon>Streptosporangiales</taxon>
        <taxon>Thermomonosporaceae</taxon>
        <taxon>Actinomadura</taxon>
    </lineage>
</organism>
<dbReference type="InterPro" id="IPR036388">
    <property type="entry name" value="WH-like_DNA-bd_sf"/>
</dbReference>
<dbReference type="SUPFAM" id="SSF46785">
    <property type="entry name" value="Winged helix' DNA-binding domain"/>
    <property type="match status" value="1"/>
</dbReference>
<dbReference type="InterPro" id="IPR002577">
    <property type="entry name" value="HTH_HxlR"/>
</dbReference>
<evidence type="ECO:0000256" key="2">
    <source>
        <dbReference type="ARBA" id="ARBA00023125"/>
    </source>
</evidence>
<keyword evidence="6" id="KW-1185">Reference proteome</keyword>
<dbReference type="PANTHER" id="PTHR33204">
    <property type="entry name" value="TRANSCRIPTIONAL REGULATOR, MARR FAMILY"/>
    <property type="match status" value="1"/>
</dbReference>
<proteinExistence type="predicted"/>
<reference evidence="5 6" key="1">
    <citation type="submission" date="2021-07" db="EMBL/GenBank/DDBJ databases">
        <title>Actinomadura sp. PM05-2 isolated from lichen.</title>
        <authorList>
            <person name="Somphong A."/>
            <person name="Phongsopitanun W."/>
            <person name="Tanasupawat S."/>
            <person name="Peongsungnone V."/>
        </authorList>
    </citation>
    <scope>NUCLEOTIDE SEQUENCE [LARGE SCALE GENOMIC DNA]</scope>
    <source>
        <strain evidence="5 6">PM05-2</strain>
    </source>
</reference>
<evidence type="ECO:0000313" key="6">
    <source>
        <dbReference type="Proteomes" id="UP000774570"/>
    </source>
</evidence>
<sequence>MTTMSAAQRRAAAKAAHTAYLDGCPTGQLLELLGGKWTPLLLFALADGPRRYGDLARAVPGASAKMLTQTLRGLERDGFVERTVTPAVPARVDYALTGLGRRLLPLLDAVRAWADDNLPDVHAARARHGSGAG</sequence>
<keyword evidence="2" id="KW-0238">DNA-binding</keyword>
<comment type="caution">
    <text evidence="5">The sequence shown here is derived from an EMBL/GenBank/DDBJ whole genome shotgun (WGS) entry which is preliminary data.</text>
</comment>
<protein>
    <submittedName>
        <fullName evidence="5">Helix-turn-helix transcriptional regulator</fullName>
    </submittedName>
</protein>
<evidence type="ECO:0000256" key="1">
    <source>
        <dbReference type="ARBA" id="ARBA00023015"/>
    </source>
</evidence>
<gene>
    <name evidence="5" type="ORF">K1Y72_10980</name>
</gene>
<keyword evidence="1" id="KW-0805">Transcription regulation</keyword>
<dbReference type="InterPro" id="IPR036390">
    <property type="entry name" value="WH_DNA-bd_sf"/>
</dbReference>
<dbReference type="Pfam" id="PF01638">
    <property type="entry name" value="HxlR"/>
    <property type="match status" value="1"/>
</dbReference>